<dbReference type="PaxDb" id="3827-XP_004496667.1"/>
<gene>
    <name evidence="8" type="primary">LOC101500330</name>
</gene>
<dbReference type="Proteomes" id="UP000087171">
    <property type="component" value="Chromosome Ca4"/>
</dbReference>
<keyword evidence="1 3" id="KW-0853">WD repeat</keyword>
<dbReference type="OrthoDB" id="29306at2759"/>
<keyword evidence="7" id="KW-1185">Reference proteome</keyword>
<dbReference type="PROSITE" id="PS50082">
    <property type="entry name" value="WD_REPEATS_2"/>
    <property type="match status" value="1"/>
</dbReference>
<evidence type="ECO:0000259" key="6">
    <source>
        <dbReference type="PROSITE" id="PS50197"/>
    </source>
</evidence>
<dbReference type="KEGG" id="cam:101500330"/>
<dbReference type="Pfam" id="PF00400">
    <property type="entry name" value="WD40"/>
    <property type="match status" value="2"/>
</dbReference>
<reference evidence="7" key="1">
    <citation type="journal article" date="2013" name="Nat. Biotechnol.">
        <title>Draft genome sequence of chickpea (Cicer arietinum) provides a resource for trait improvement.</title>
        <authorList>
            <person name="Varshney R.K."/>
            <person name="Song C."/>
            <person name="Saxena R.K."/>
            <person name="Azam S."/>
            <person name="Yu S."/>
            <person name="Sharpe A.G."/>
            <person name="Cannon S."/>
            <person name="Baek J."/>
            <person name="Rosen B.D."/>
            <person name="Tar'an B."/>
            <person name="Millan T."/>
            <person name="Zhang X."/>
            <person name="Ramsay L.D."/>
            <person name="Iwata A."/>
            <person name="Wang Y."/>
            <person name="Nelson W."/>
            <person name="Farmer A.D."/>
            <person name="Gaur P.M."/>
            <person name="Soderlund C."/>
            <person name="Penmetsa R.V."/>
            <person name="Xu C."/>
            <person name="Bharti A.K."/>
            <person name="He W."/>
            <person name="Winter P."/>
            <person name="Zhao S."/>
            <person name="Hane J.K."/>
            <person name="Carrasquilla-Garcia N."/>
            <person name="Condie J.A."/>
            <person name="Upadhyaya H.D."/>
            <person name="Luo M.C."/>
            <person name="Thudi M."/>
            <person name="Gowda C.L."/>
            <person name="Singh N.P."/>
            <person name="Lichtenzveig J."/>
            <person name="Gali K.K."/>
            <person name="Rubio J."/>
            <person name="Nadarajan N."/>
            <person name="Dolezel J."/>
            <person name="Bansal K.C."/>
            <person name="Xu X."/>
            <person name="Edwards D."/>
            <person name="Zhang G."/>
            <person name="Kahl G."/>
            <person name="Gil J."/>
            <person name="Singh K.B."/>
            <person name="Datta S.K."/>
            <person name="Jackson S.A."/>
            <person name="Wang J."/>
            <person name="Cook D.R."/>
        </authorList>
    </citation>
    <scope>NUCLEOTIDE SEQUENCE [LARGE SCALE GENOMIC DNA]</scope>
    <source>
        <strain evidence="7">cv. CDC Frontier</strain>
    </source>
</reference>
<dbReference type="PROSITE" id="PS50197">
    <property type="entry name" value="BEACH"/>
    <property type="match status" value="1"/>
</dbReference>
<name>A0A1S2XYY9_CICAR</name>
<dbReference type="SUPFAM" id="SSF81837">
    <property type="entry name" value="BEACH domain"/>
    <property type="match status" value="1"/>
</dbReference>
<dbReference type="SMART" id="SM00320">
    <property type="entry name" value="WD40"/>
    <property type="match status" value="6"/>
</dbReference>
<feature type="domain" description="Protein kinase" evidence="5">
    <location>
        <begin position="140"/>
        <end position="477"/>
    </location>
</feature>
<proteinExistence type="predicted"/>
<dbReference type="InterPro" id="IPR000719">
    <property type="entry name" value="Prot_kinase_dom"/>
</dbReference>
<dbReference type="Gene3D" id="1.10.1540.10">
    <property type="entry name" value="BEACH domain"/>
    <property type="match status" value="1"/>
</dbReference>
<evidence type="ECO:0000256" key="2">
    <source>
        <dbReference type="ARBA" id="ARBA00022737"/>
    </source>
</evidence>
<dbReference type="Gene3D" id="1.10.510.10">
    <property type="entry name" value="Transferase(Phosphotransferase) domain 1"/>
    <property type="match status" value="2"/>
</dbReference>
<dbReference type="PROSITE" id="PS50011">
    <property type="entry name" value="PROTEIN_KINASE_DOM"/>
    <property type="match status" value="1"/>
</dbReference>
<dbReference type="InterPro" id="IPR015943">
    <property type="entry name" value="WD40/YVTN_repeat-like_dom_sf"/>
</dbReference>
<feature type="domain" description="BEACH" evidence="6">
    <location>
        <begin position="336"/>
        <end position="606"/>
    </location>
</feature>
<evidence type="ECO:0000313" key="7">
    <source>
        <dbReference type="Proteomes" id="UP000087171"/>
    </source>
</evidence>
<organism evidence="7 8">
    <name type="scientific">Cicer arietinum</name>
    <name type="common">Chickpea</name>
    <name type="synonym">Garbanzo</name>
    <dbReference type="NCBI Taxonomy" id="3827"/>
    <lineage>
        <taxon>Eukaryota</taxon>
        <taxon>Viridiplantae</taxon>
        <taxon>Streptophyta</taxon>
        <taxon>Embryophyta</taxon>
        <taxon>Tracheophyta</taxon>
        <taxon>Spermatophyta</taxon>
        <taxon>Magnoliopsida</taxon>
        <taxon>eudicotyledons</taxon>
        <taxon>Gunneridae</taxon>
        <taxon>Pentapetalae</taxon>
        <taxon>rosids</taxon>
        <taxon>fabids</taxon>
        <taxon>Fabales</taxon>
        <taxon>Fabaceae</taxon>
        <taxon>Papilionoideae</taxon>
        <taxon>50 kb inversion clade</taxon>
        <taxon>NPAAA clade</taxon>
        <taxon>Hologalegina</taxon>
        <taxon>IRL clade</taxon>
        <taxon>Cicereae</taxon>
        <taxon>Cicer</taxon>
    </lineage>
</organism>
<dbReference type="PANTHER" id="PTHR46866:SF1">
    <property type="entry name" value="GH12955P"/>
    <property type="match status" value="1"/>
</dbReference>
<dbReference type="InterPro" id="IPR036322">
    <property type="entry name" value="WD40_repeat_dom_sf"/>
</dbReference>
<evidence type="ECO:0000256" key="4">
    <source>
        <dbReference type="SAM" id="MobiDB-lite"/>
    </source>
</evidence>
<dbReference type="SMART" id="SM01026">
    <property type="entry name" value="Beach"/>
    <property type="match status" value="1"/>
</dbReference>
<dbReference type="GO" id="GO:0004672">
    <property type="term" value="F:protein kinase activity"/>
    <property type="evidence" value="ECO:0007669"/>
    <property type="project" value="InterPro"/>
</dbReference>
<dbReference type="PROSITE" id="PS50294">
    <property type="entry name" value="WD_REPEATS_REGION"/>
    <property type="match status" value="1"/>
</dbReference>
<dbReference type="InterPro" id="IPR019775">
    <property type="entry name" value="WD40_repeat_CS"/>
</dbReference>
<keyword evidence="2" id="KW-0677">Repeat</keyword>
<feature type="repeat" description="WD" evidence="3">
    <location>
        <begin position="1530"/>
        <end position="1563"/>
    </location>
</feature>
<dbReference type="STRING" id="3827.A0A1S2XYY9"/>
<feature type="compositionally biased region" description="Polar residues" evidence="4">
    <location>
        <begin position="1397"/>
        <end position="1408"/>
    </location>
</feature>
<dbReference type="GO" id="GO:0005524">
    <property type="term" value="F:ATP binding"/>
    <property type="evidence" value="ECO:0007669"/>
    <property type="project" value="InterPro"/>
</dbReference>
<dbReference type="GeneID" id="101500330"/>
<dbReference type="InterPro" id="IPR011009">
    <property type="entry name" value="Kinase-like_dom_sf"/>
</dbReference>
<dbReference type="PROSITE" id="PS00678">
    <property type="entry name" value="WD_REPEATS_1"/>
    <property type="match status" value="1"/>
</dbReference>
<reference evidence="8" key="2">
    <citation type="submission" date="2025-08" db="UniProtKB">
        <authorList>
            <consortium name="RefSeq"/>
        </authorList>
    </citation>
    <scope>IDENTIFICATION</scope>
    <source>
        <tissue evidence="8">Etiolated seedlings</tissue>
    </source>
</reference>
<evidence type="ECO:0000256" key="3">
    <source>
        <dbReference type="PROSITE-ProRule" id="PRU00221"/>
    </source>
</evidence>
<dbReference type="Gene3D" id="2.130.10.10">
    <property type="entry name" value="YVTN repeat-like/Quinoprotein amine dehydrogenase"/>
    <property type="match status" value="2"/>
</dbReference>
<dbReference type="PANTHER" id="PTHR46866">
    <property type="entry name" value="GH12955P"/>
    <property type="match status" value="1"/>
</dbReference>
<protein>
    <submittedName>
        <fullName evidence="8">Protein GFS12</fullName>
    </submittedName>
</protein>
<accession>A0A1S2XYY9</accession>
<dbReference type="SUPFAM" id="SSF56112">
    <property type="entry name" value="Protein kinase-like (PK-like)"/>
    <property type="match status" value="2"/>
</dbReference>
<evidence type="ECO:0000256" key="1">
    <source>
        <dbReference type="ARBA" id="ARBA00022574"/>
    </source>
</evidence>
<dbReference type="Pfam" id="PF02138">
    <property type="entry name" value="Beach"/>
    <property type="match status" value="1"/>
</dbReference>
<dbReference type="InterPro" id="IPR000409">
    <property type="entry name" value="BEACH_dom"/>
</dbReference>
<dbReference type="RefSeq" id="XP_004496667.1">
    <property type="nucleotide sequence ID" value="XM_004496610.3"/>
</dbReference>
<evidence type="ECO:0000259" key="5">
    <source>
        <dbReference type="PROSITE" id="PS50011"/>
    </source>
</evidence>
<sequence length="1660" mass="185635">MKGESECFECLQLRINSDFSDQLVFNYAISNSPFPFGSSAILHITGRSGGEASSGQFILQYMSSHDKNCFTSYVNEYILDSSESTRSDYLDIGGDQYNDVVNVGNRFTLSDESKTGKTPPRNTTCNHSGRFSCLRTITSLAPIARVGKSSYSALQEVATDFLSRSTEDHVLESLDRFIEGKASGRDSMNFLSLIGFPSFEEDYFPGSLRHPNIAPVLAILKTSDHANTVLPKTPYNLESILHFNPNALKSDWNRIFLIYQLLSALLYLHGLGVSHGNICPSNIMLTDSLWSWLRLWNEPVSEFNLPLQQSESDNSKPAKIGCYNCGCHSNDLYADLKLSQLIDWHSSFHQWWRGELSNFEYLLILNRLAGRRWGDHTFHPVMPWVVDFSLKPDDNCDAGWRDLSKSKWRLAKGDEQLDFTYSTSEIPHHVSDECLSELAVCSYKARRLPLSVLRMAVRSVYEPNEYPSTMQRLYQWTPDECIPEFYCDAQIFRSIHDGMTDLAIPSWAESPEDFIKLHRDALESNRVSFQLHHWIDIIFGYKMSGQAAVVAKNVMLPLSESTMPRSTGRRQLFMRPHPIRHATARITRNGSNKYAKVLIQTNEMQRETSLLSETAYLQELEQASAFSEHARHLNACYHYPLSQMKRKNISSLGDPTAVTLSNNTSKVSLIDQNYWMPHKMNHISFLQHMKEEAEDSSGYPDLLLWRQKLSSSRIASEDIAGDIFSVGCLLAELHLCRPLFDSISLAVYLEDGTLPGFLQELPPHVRILVEACIQKDWMRRPSAKILLESPYFPKTIKSSYLFLAPLQLVAKDESRLRFAANLAKQGALRHMGSFATEKCATYCLPLIVNAVSDTEAECAYILLEELMKCLTAQAVKTLILPTIQKILQNTGYLHLKVSLLQDSFVREIWNRVGKQAYLETIHPLVLSNLYISPDKSSAASASVLLIGSSEEIGVPITIHQTILPLVHCFGKGLCVDGIDVLVRIGGIFGESFIVKQMLPLLKNVIRSFIDVSCMNKPDPVQSWSALALIDCMMTLDGLVAFLTEEIIVKELLEDISCIHVGVLMQKHMEIAVLQVAATTLFGICQRMGADLTALHILPKLKELFDELAFSQEISKGSTAVGRNLKVTKLKIGGDFQIETRMDLVLLLYTSFSSLLGIEKLRQCCTTWLLLEQFLLRRHNWKWEYAGESSRNGSENNITRRPAISQGLTSEYNPAKLLLNGVGWSIPQSQGSRGAKNLIQRRPLKVHQSPVVMQEGMSYQVNHEPWFWFPSPATIWDGPAFLGRVGVQKDDLPWKIRASVIYSVRAHHGAVRSLAVDQDECTIYTAGIGQGYKGTVLKWELSRSNCLSGYYGHEEVVNDICILSSRGRVASCDGTIHIWNSQTGKQMSVFAESETESGHPTSHPASVPKINSDQANVLNLNTLSNGMLSSAFDSSLYTCMHLLDSSETLVVGTGNGSLRFIDVARGQKLHIWRGESNEPSFHSLISAICSSGSNKNQAGGISTSPSLIATGLSSGHCKLFDAKSGNVISSWRAHDGYVTKLASPEEHLLISSSLDRTLRVWDLRMNLPSQPIIFRGHSDGISSFSIWGQDVISISRNRIGLLSLSKSVNETDGQHHIIPQKLYVSSDNGMRSLSALSSISILPFSRLFLIGTEDGYLRICS</sequence>
<dbReference type="SUPFAM" id="SSF50978">
    <property type="entry name" value="WD40 repeat-like"/>
    <property type="match status" value="1"/>
</dbReference>
<dbReference type="eggNOG" id="KOG1786">
    <property type="taxonomic scope" value="Eukaryota"/>
</dbReference>
<evidence type="ECO:0000313" key="8">
    <source>
        <dbReference type="RefSeq" id="XP_004496667.1"/>
    </source>
</evidence>
<dbReference type="CDD" id="cd06071">
    <property type="entry name" value="Beach"/>
    <property type="match status" value="1"/>
</dbReference>
<feature type="region of interest" description="Disordered" evidence="4">
    <location>
        <begin position="1389"/>
        <end position="1408"/>
    </location>
</feature>
<dbReference type="InterPro" id="IPR001680">
    <property type="entry name" value="WD40_rpt"/>
</dbReference>
<dbReference type="InterPro" id="IPR036372">
    <property type="entry name" value="BEACH_dom_sf"/>
</dbReference>